<feature type="non-terminal residue" evidence="2">
    <location>
        <position position="236"/>
    </location>
</feature>
<feature type="compositionally biased region" description="Basic residues" evidence="1">
    <location>
        <begin position="128"/>
        <end position="140"/>
    </location>
</feature>
<feature type="compositionally biased region" description="Basic and acidic residues" evidence="1">
    <location>
        <begin position="1"/>
        <end position="32"/>
    </location>
</feature>
<organism evidence="2">
    <name type="scientific">uncultured Thermomicrobiales bacterium</name>
    <dbReference type="NCBI Taxonomy" id="1645740"/>
    <lineage>
        <taxon>Bacteria</taxon>
        <taxon>Pseudomonadati</taxon>
        <taxon>Thermomicrobiota</taxon>
        <taxon>Thermomicrobia</taxon>
        <taxon>Thermomicrobiales</taxon>
        <taxon>environmental samples</taxon>
    </lineage>
</organism>
<feature type="non-terminal residue" evidence="2">
    <location>
        <position position="1"/>
    </location>
</feature>
<dbReference type="AlphaFoldDB" id="A0A6J4VKG7"/>
<name>A0A6J4VKG7_9BACT</name>
<feature type="compositionally biased region" description="Basic and acidic residues" evidence="1">
    <location>
        <begin position="80"/>
        <end position="97"/>
    </location>
</feature>
<feature type="compositionally biased region" description="Basic residues" evidence="1">
    <location>
        <begin position="188"/>
        <end position="205"/>
    </location>
</feature>
<feature type="compositionally biased region" description="Basic and acidic residues" evidence="1">
    <location>
        <begin position="215"/>
        <end position="226"/>
    </location>
</feature>
<gene>
    <name evidence="2" type="ORF">AVDCRST_MAG18-2867</name>
</gene>
<accession>A0A6J4VKG7</accession>
<proteinExistence type="predicted"/>
<protein>
    <submittedName>
        <fullName evidence="2">Phosphate regulon transcriptional regulatory protein PhoB (SphR)</fullName>
    </submittedName>
</protein>
<evidence type="ECO:0000313" key="2">
    <source>
        <dbReference type="EMBL" id="CAA9578800.1"/>
    </source>
</evidence>
<reference evidence="2" key="1">
    <citation type="submission" date="2020-02" db="EMBL/GenBank/DDBJ databases">
        <authorList>
            <person name="Meier V. D."/>
        </authorList>
    </citation>
    <scope>NUCLEOTIDE SEQUENCE</scope>
    <source>
        <strain evidence="2">AVDCRST_MAG18</strain>
    </source>
</reference>
<evidence type="ECO:0000256" key="1">
    <source>
        <dbReference type="SAM" id="MobiDB-lite"/>
    </source>
</evidence>
<dbReference type="EMBL" id="CADCWN010000217">
    <property type="protein sequence ID" value="CAA9578800.1"/>
    <property type="molecule type" value="Genomic_DNA"/>
</dbReference>
<feature type="compositionally biased region" description="Basic and acidic residues" evidence="1">
    <location>
        <begin position="142"/>
        <end position="165"/>
    </location>
</feature>
<sequence length="236" mass="26202">GHGDDSRGRDDPGGGRRSEDRRVSDALLAERRLPRRPGVRRQHRPRPRPRRAPRAGDPRPDAAGGQRPGDLQDVAGRGADAGDHADRALDRGGSDARPRHRGRRLRRQAVQPARVGLARPRGPAPCPPRRRGQYGRHPHLRAAVDRHRAARGDRRRAGDRADPDRVPPAARLRPRAGSRLFPPAVTRPRLRRGVRGLRAQHRRPHHESPAQAGAADRRPDDQDGLRRRLPIRGGGV</sequence>
<feature type="compositionally biased region" description="Basic residues" evidence="1">
    <location>
        <begin position="98"/>
        <end position="107"/>
    </location>
</feature>
<feature type="region of interest" description="Disordered" evidence="1">
    <location>
        <begin position="1"/>
        <end position="236"/>
    </location>
</feature>
<feature type="compositionally biased region" description="Basic residues" evidence="1">
    <location>
        <begin position="33"/>
        <end position="53"/>
    </location>
</feature>